<protein>
    <submittedName>
        <fullName evidence="3">Tyrosine-protein phosphatase</fullName>
        <ecNumber evidence="3">3.1.3.48</ecNumber>
    </submittedName>
</protein>
<evidence type="ECO:0000259" key="2">
    <source>
        <dbReference type="PROSITE" id="PS50056"/>
    </source>
</evidence>
<dbReference type="InterPro" id="IPR029021">
    <property type="entry name" value="Prot-tyrosine_phosphatase-like"/>
</dbReference>
<dbReference type="InterPro" id="IPR016130">
    <property type="entry name" value="Tyr_Pase_AS"/>
</dbReference>
<comment type="similarity">
    <text evidence="1">Belongs to the protein-tyrosine phosphatase family.</text>
</comment>
<reference evidence="4" key="1">
    <citation type="journal article" date="2019" name="Int. J. Syst. Evol. Microbiol.">
        <title>The Global Catalogue of Microorganisms (GCM) 10K type strain sequencing project: providing services to taxonomists for standard genome sequencing and annotation.</title>
        <authorList>
            <consortium name="The Broad Institute Genomics Platform"/>
            <consortium name="The Broad Institute Genome Sequencing Center for Infectious Disease"/>
            <person name="Wu L."/>
            <person name="Ma J."/>
        </authorList>
    </citation>
    <scope>NUCLEOTIDE SEQUENCE [LARGE SCALE GENOMIC DNA]</scope>
    <source>
        <strain evidence="4">JCM 11496</strain>
    </source>
</reference>
<dbReference type="PANTHER" id="PTHR31126:SF1">
    <property type="entry name" value="TYROSINE SPECIFIC PROTEIN PHOSPHATASES DOMAIN-CONTAINING PROTEIN"/>
    <property type="match status" value="1"/>
</dbReference>
<sequence>MAGILNLRDIAELTASDPRAPAPGRVFRSSQPFGWNLDATMEFLTGQGIETIVDLRSEREAGMLPWLVAADAGIDVVAAPLDPSEANPASTMSLLTAEDLGNYYVGWLHSRPGMVVSALEPIVAGRTTLVHCAAGKDRTGVITAVVLLVAGVSDELIIQDYAHTTGALPEILPALATLWQGNAPSGAERLSFENPPVILTSPAAAMATFIDGLRREFGTVDAFLAGAGMDRHDLARLRNTLRGQ</sequence>
<feature type="domain" description="Tyrosine specific protein phosphatases" evidence="2">
    <location>
        <begin position="125"/>
        <end position="153"/>
    </location>
</feature>
<dbReference type="GO" id="GO:0004725">
    <property type="term" value="F:protein tyrosine phosphatase activity"/>
    <property type="evidence" value="ECO:0007669"/>
    <property type="project" value="UniProtKB-EC"/>
</dbReference>
<dbReference type="SUPFAM" id="SSF52799">
    <property type="entry name" value="(Phosphotyrosine protein) phosphatases II"/>
    <property type="match status" value="1"/>
</dbReference>
<evidence type="ECO:0000313" key="4">
    <source>
        <dbReference type="Proteomes" id="UP001597307"/>
    </source>
</evidence>
<accession>A0ABW4Q4N0</accession>
<dbReference type="Pfam" id="PF13350">
    <property type="entry name" value="Y_phosphatase3"/>
    <property type="match status" value="1"/>
</dbReference>
<dbReference type="EMBL" id="JBHUGA010000001">
    <property type="protein sequence ID" value="MFD1845019.1"/>
    <property type="molecule type" value="Genomic_DNA"/>
</dbReference>
<dbReference type="RefSeq" id="WP_343876980.1">
    <property type="nucleotide sequence ID" value="NZ_BAAAIJ010000001.1"/>
</dbReference>
<keyword evidence="4" id="KW-1185">Reference proteome</keyword>
<dbReference type="PANTHER" id="PTHR31126">
    <property type="entry name" value="TYROSINE-PROTEIN PHOSPHATASE"/>
    <property type="match status" value="1"/>
</dbReference>
<gene>
    <name evidence="3" type="ORF">ACFSFX_00185</name>
</gene>
<organism evidence="3 4">
    <name type="scientific">Arthrobacter flavus</name>
    <dbReference type="NCBI Taxonomy" id="95172"/>
    <lineage>
        <taxon>Bacteria</taxon>
        <taxon>Bacillati</taxon>
        <taxon>Actinomycetota</taxon>
        <taxon>Actinomycetes</taxon>
        <taxon>Micrococcales</taxon>
        <taxon>Micrococcaceae</taxon>
        <taxon>Arthrobacter</taxon>
    </lineage>
</organism>
<dbReference type="PROSITE" id="PS50056">
    <property type="entry name" value="TYR_PHOSPHATASE_2"/>
    <property type="match status" value="1"/>
</dbReference>
<dbReference type="InterPro" id="IPR026893">
    <property type="entry name" value="Tyr/Ser_Pase_IphP-type"/>
</dbReference>
<name>A0ABW4Q4N0_9MICC</name>
<dbReference type="InterPro" id="IPR000387">
    <property type="entry name" value="Tyr_Pase_dom"/>
</dbReference>
<dbReference type="PROSITE" id="PS00383">
    <property type="entry name" value="TYR_PHOSPHATASE_1"/>
    <property type="match status" value="1"/>
</dbReference>
<evidence type="ECO:0000256" key="1">
    <source>
        <dbReference type="ARBA" id="ARBA00009580"/>
    </source>
</evidence>
<proteinExistence type="inferred from homology"/>
<evidence type="ECO:0000313" key="3">
    <source>
        <dbReference type="EMBL" id="MFD1845019.1"/>
    </source>
</evidence>
<keyword evidence="3" id="KW-0378">Hydrolase</keyword>
<comment type="caution">
    <text evidence="3">The sequence shown here is derived from an EMBL/GenBank/DDBJ whole genome shotgun (WGS) entry which is preliminary data.</text>
</comment>
<dbReference type="EC" id="3.1.3.48" evidence="3"/>
<dbReference type="Proteomes" id="UP001597307">
    <property type="component" value="Unassembled WGS sequence"/>
</dbReference>
<dbReference type="Gene3D" id="3.90.190.10">
    <property type="entry name" value="Protein tyrosine phosphatase superfamily"/>
    <property type="match status" value="1"/>
</dbReference>